<dbReference type="SUPFAM" id="SSF53850">
    <property type="entry name" value="Periplasmic binding protein-like II"/>
    <property type="match status" value="1"/>
</dbReference>
<dbReference type="GO" id="GO:1904680">
    <property type="term" value="F:peptide transmembrane transporter activity"/>
    <property type="evidence" value="ECO:0007669"/>
    <property type="project" value="TreeGrafter"/>
</dbReference>
<proteinExistence type="inferred from homology"/>
<dbReference type="PANTHER" id="PTHR30290">
    <property type="entry name" value="PERIPLASMIC BINDING COMPONENT OF ABC TRANSPORTER"/>
    <property type="match status" value="1"/>
</dbReference>
<protein>
    <submittedName>
        <fullName evidence="7">Peptide ABC transporter substrate-binding protein</fullName>
    </submittedName>
</protein>
<dbReference type="Pfam" id="PF00496">
    <property type="entry name" value="SBP_bac_5"/>
    <property type="match status" value="1"/>
</dbReference>
<sequence>MSRIDRRALFTSGAAAALLAATGTSLSAAPQPGGALRLAVPREGGFLDLVARGALYHTLTEIAPDGVLRGELASKWRSNSDARVWTFDLRASVSFHDGQLMTANDVAASLLAHDLPEDAKIQHATVLSDQKLKLELVISNPGFPYLLADPSLIIARAGHIDAPLSMACGTGCYYVEHFQEDRHFRATRFERNYKAGQAGWADQIEVIVIPDASVRAEALRDGYVDISALPDPSGLIKRGDFRYLPSQQEMALATHSGIGVPKVIGKRVALDDGRIAERWWRV</sequence>
<keyword evidence="3" id="KW-0813">Transport</keyword>
<dbReference type="PANTHER" id="PTHR30290:SF9">
    <property type="entry name" value="OLIGOPEPTIDE-BINDING PROTEIN APPA"/>
    <property type="match status" value="1"/>
</dbReference>
<evidence type="ECO:0000256" key="3">
    <source>
        <dbReference type="ARBA" id="ARBA00022448"/>
    </source>
</evidence>
<dbReference type="InterPro" id="IPR039424">
    <property type="entry name" value="SBP_5"/>
</dbReference>
<evidence type="ECO:0000259" key="6">
    <source>
        <dbReference type="Pfam" id="PF00496"/>
    </source>
</evidence>
<evidence type="ECO:0000256" key="1">
    <source>
        <dbReference type="ARBA" id="ARBA00004418"/>
    </source>
</evidence>
<evidence type="ECO:0000313" key="8">
    <source>
        <dbReference type="Proteomes" id="UP000441586"/>
    </source>
</evidence>
<gene>
    <name evidence="7" type="ORF">GP644_06665</name>
</gene>
<dbReference type="GO" id="GO:0015833">
    <property type="term" value="P:peptide transport"/>
    <property type="evidence" value="ECO:0007669"/>
    <property type="project" value="TreeGrafter"/>
</dbReference>
<dbReference type="PROSITE" id="PS51318">
    <property type="entry name" value="TAT"/>
    <property type="match status" value="1"/>
</dbReference>
<comment type="similarity">
    <text evidence="2">Belongs to the bacterial solute-binding protein 5 family.</text>
</comment>
<keyword evidence="4 5" id="KW-0732">Signal</keyword>
<dbReference type="EMBL" id="WSFO01000003">
    <property type="protein sequence ID" value="KAE9630902.1"/>
    <property type="molecule type" value="Genomic_DNA"/>
</dbReference>
<evidence type="ECO:0000256" key="4">
    <source>
        <dbReference type="ARBA" id="ARBA00022729"/>
    </source>
</evidence>
<comment type="caution">
    <text evidence="7">The sequence shown here is derived from an EMBL/GenBank/DDBJ whole genome shotgun (WGS) entry which is preliminary data.</text>
</comment>
<evidence type="ECO:0000256" key="2">
    <source>
        <dbReference type="ARBA" id="ARBA00005695"/>
    </source>
</evidence>
<dbReference type="AlphaFoldDB" id="A0A6A4RIE2"/>
<feature type="signal peptide" evidence="5">
    <location>
        <begin position="1"/>
        <end position="28"/>
    </location>
</feature>
<dbReference type="RefSeq" id="WP_158978128.1">
    <property type="nucleotide sequence ID" value="NZ_WSFO01000003.1"/>
</dbReference>
<dbReference type="Gene3D" id="3.40.190.10">
    <property type="entry name" value="Periplasmic binding protein-like II"/>
    <property type="match status" value="1"/>
</dbReference>
<accession>A0A6A4RIE2</accession>
<organism evidence="7 8">
    <name type="scientific">Parasedimentitalea maritima</name>
    <dbReference type="NCBI Taxonomy" id="2578117"/>
    <lineage>
        <taxon>Bacteria</taxon>
        <taxon>Pseudomonadati</taxon>
        <taxon>Pseudomonadota</taxon>
        <taxon>Alphaproteobacteria</taxon>
        <taxon>Rhodobacterales</taxon>
        <taxon>Paracoccaceae</taxon>
        <taxon>Parasedimentitalea</taxon>
    </lineage>
</organism>
<feature type="chain" id="PRO_5025343333" evidence="5">
    <location>
        <begin position="29"/>
        <end position="282"/>
    </location>
</feature>
<evidence type="ECO:0000313" key="7">
    <source>
        <dbReference type="EMBL" id="KAE9630902.1"/>
    </source>
</evidence>
<comment type="subcellular location">
    <subcellularLocation>
        <location evidence="1">Periplasm</location>
    </subcellularLocation>
</comment>
<dbReference type="InterPro" id="IPR006311">
    <property type="entry name" value="TAT_signal"/>
</dbReference>
<dbReference type="Proteomes" id="UP000441586">
    <property type="component" value="Unassembled WGS sequence"/>
</dbReference>
<name>A0A6A4RIE2_9RHOB</name>
<feature type="domain" description="Solute-binding protein family 5" evidence="6">
    <location>
        <begin position="69"/>
        <end position="237"/>
    </location>
</feature>
<reference evidence="7 8" key="1">
    <citation type="submission" date="2019-12" db="EMBL/GenBank/DDBJ databases">
        <authorList>
            <person name="Zhang Y.-J."/>
        </authorList>
    </citation>
    <scope>NUCLEOTIDE SEQUENCE [LARGE SCALE GENOMIC DNA]</scope>
    <source>
        <strain evidence="7 8">H18S-6</strain>
    </source>
</reference>
<dbReference type="InterPro" id="IPR000914">
    <property type="entry name" value="SBP_5_dom"/>
</dbReference>
<evidence type="ECO:0000256" key="5">
    <source>
        <dbReference type="SAM" id="SignalP"/>
    </source>
</evidence>